<feature type="domain" description="FAD-binding" evidence="7">
    <location>
        <begin position="27"/>
        <end position="188"/>
    </location>
</feature>
<keyword evidence="9" id="KW-1185">Reference proteome</keyword>
<dbReference type="GO" id="GO:0070189">
    <property type="term" value="P:kynurenine metabolic process"/>
    <property type="evidence" value="ECO:0007669"/>
    <property type="project" value="TreeGrafter"/>
</dbReference>
<accession>A0A8B6GL10</accession>
<evidence type="ECO:0000256" key="5">
    <source>
        <dbReference type="ARBA" id="ARBA00023002"/>
    </source>
</evidence>
<protein>
    <recommendedName>
        <fullName evidence="7">FAD-binding domain-containing protein</fullName>
    </recommendedName>
</protein>
<dbReference type="GO" id="GO:0004502">
    <property type="term" value="F:kynurenine 3-monooxygenase activity"/>
    <property type="evidence" value="ECO:0007669"/>
    <property type="project" value="TreeGrafter"/>
</dbReference>
<evidence type="ECO:0000259" key="7">
    <source>
        <dbReference type="Pfam" id="PF01494"/>
    </source>
</evidence>
<evidence type="ECO:0000256" key="4">
    <source>
        <dbReference type="ARBA" id="ARBA00022857"/>
    </source>
</evidence>
<comment type="cofactor">
    <cofactor evidence="1">
        <name>FAD</name>
        <dbReference type="ChEBI" id="CHEBI:57692"/>
    </cofactor>
</comment>
<dbReference type="EMBL" id="UYJE01008622">
    <property type="protein sequence ID" value="VDI65415.1"/>
    <property type="molecule type" value="Genomic_DNA"/>
</dbReference>
<evidence type="ECO:0000256" key="3">
    <source>
        <dbReference type="ARBA" id="ARBA00022827"/>
    </source>
</evidence>
<dbReference type="PANTHER" id="PTHR46028">
    <property type="entry name" value="KYNURENINE 3-MONOOXYGENASE"/>
    <property type="match status" value="1"/>
</dbReference>
<dbReference type="Proteomes" id="UP000596742">
    <property type="component" value="Unassembled WGS sequence"/>
</dbReference>
<comment type="caution">
    <text evidence="8">The sequence shown here is derived from an EMBL/GenBank/DDBJ whole genome shotgun (WGS) entry which is preliminary data.</text>
</comment>
<gene>
    <name evidence="8" type="ORF">MGAL_10B016496</name>
</gene>
<reference evidence="8" key="1">
    <citation type="submission" date="2018-11" db="EMBL/GenBank/DDBJ databases">
        <authorList>
            <person name="Alioto T."/>
            <person name="Alioto T."/>
        </authorList>
    </citation>
    <scope>NUCLEOTIDE SEQUENCE</scope>
</reference>
<keyword evidence="5" id="KW-0560">Oxidoreductase</keyword>
<name>A0A8B6GL10_MYTGA</name>
<dbReference type="Gene3D" id="3.50.50.60">
    <property type="entry name" value="FAD/NAD(P)-binding domain"/>
    <property type="match status" value="1"/>
</dbReference>
<evidence type="ECO:0000313" key="8">
    <source>
        <dbReference type="EMBL" id="VDI65415.1"/>
    </source>
</evidence>
<organism evidence="8 9">
    <name type="scientific">Mytilus galloprovincialis</name>
    <name type="common">Mediterranean mussel</name>
    <dbReference type="NCBI Taxonomy" id="29158"/>
    <lineage>
        <taxon>Eukaryota</taxon>
        <taxon>Metazoa</taxon>
        <taxon>Spiralia</taxon>
        <taxon>Lophotrochozoa</taxon>
        <taxon>Mollusca</taxon>
        <taxon>Bivalvia</taxon>
        <taxon>Autobranchia</taxon>
        <taxon>Pteriomorphia</taxon>
        <taxon>Mytilida</taxon>
        <taxon>Mytiloidea</taxon>
        <taxon>Mytilidae</taxon>
        <taxon>Mytilinae</taxon>
        <taxon>Mytilus</taxon>
    </lineage>
</organism>
<feature type="non-terminal residue" evidence="8">
    <location>
        <position position="1"/>
    </location>
</feature>
<dbReference type="GO" id="GO:0005741">
    <property type="term" value="C:mitochondrial outer membrane"/>
    <property type="evidence" value="ECO:0007669"/>
    <property type="project" value="TreeGrafter"/>
</dbReference>
<dbReference type="AlphaFoldDB" id="A0A8B6GL10"/>
<keyword evidence="2" id="KW-0285">Flavoprotein</keyword>
<dbReference type="PANTHER" id="PTHR46028:SF2">
    <property type="entry name" value="KYNURENINE 3-MONOOXYGENASE"/>
    <property type="match status" value="1"/>
</dbReference>
<keyword evidence="4" id="KW-0521">NADP</keyword>
<proteinExistence type="predicted"/>
<evidence type="ECO:0000313" key="9">
    <source>
        <dbReference type="Proteomes" id="UP000596742"/>
    </source>
</evidence>
<dbReference type="InterPro" id="IPR002938">
    <property type="entry name" value="FAD-bd"/>
</dbReference>
<dbReference type="SUPFAM" id="SSF51905">
    <property type="entry name" value="FAD/NAD(P)-binding domain"/>
    <property type="match status" value="1"/>
</dbReference>
<dbReference type="OrthoDB" id="10053569at2759"/>
<sequence>MKTDQTEIRATTQHGKGRSINLTLSYRGKEALKHIKLDKEIINRYTIPVYGRLVHDVSGNLRKVPYGKSDEFISSIDRRTLNKVLLEEVKKHKNVSCYFNHKLVMCDIVKGDITLEQTLNGDKINRKANLIIGTDGAHSVVRQQIMKETHMNYEQEYIKHGYMELVIPATASGDFAMEYEVLHLWPRDEFMMIALPNLDRSYTCSLFMPFDIFDSITLVEDFLNFFKKNFGDVVPLIGEQRLKETFENNKVYPMISIK</sequence>
<evidence type="ECO:0000256" key="1">
    <source>
        <dbReference type="ARBA" id="ARBA00001974"/>
    </source>
</evidence>
<dbReference type="Pfam" id="PF01494">
    <property type="entry name" value="FAD_binding_3"/>
    <property type="match status" value="1"/>
</dbReference>
<keyword evidence="3" id="KW-0274">FAD</keyword>
<evidence type="ECO:0000256" key="2">
    <source>
        <dbReference type="ARBA" id="ARBA00022630"/>
    </source>
</evidence>
<evidence type="ECO:0000256" key="6">
    <source>
        <dbReference type="ARBA" id="ARBA00023033"/>
    </source>
</evidence>
<keyword evidence="6" id="KW-0503">Monooxygenase</keyword>
<dbReference type="InterPro" id="IPR036188">
    <property type="entry name" value="FAD/NAD-bd_sf"/>
</dbReference>
<dbReference type="GO" id="GO:0071949">
    <property type="term" value="F:FAD binding"/>
    <property type="evidence" value="ECO:0007669"/>
    <property type="project" value="InterPro"/>
</dbReference>